<evidence type="ECO:0000256" key="2">
    <source>
        <dbReference type="ARBA" id="ARBA00004496"/>
    </source>
</evidence>
<dbReference type="InterPro" id="IPR036390">
    <property type="entry name" value="WH_DNA-bd_sf"/>
</dbReference>
<protein>
    <recommendedName>
        <fullName evidence="4">COP9 signalosome complex subunit 4</fullName>
    </recommendedName>
</protein>
<evidence type="ECO:0000256" key="3">
    <source>
        <dbReference type="ARBA" id="ARBA00010417"/>
    </source>
</evidence>
<evidence type="ECO:0000256" key="5">
    <source>
        <dbReference type="ARBA" id="ARBA00022490"/>
    </source>
</evidence>
<dbReference type="InterPro" id="IPR040134">
    <property type="entry name" value="PSMD12/CSN4"/>
</dbReference>
<evidence type="ECO:0000256" key="1">
    <source>
        <dbReference type="ARBA" id="ARBA00004123"/>
    </source>
</evidence>
<name>A0A7S1C7T8_9STRA</name>
<dbReference type="EMBL" id="HBFS01005084">
    <property type="protein sequence ID" value="CAD8910230.1"/>
    <property type="molecule type" value="Transcribed_RNA"/>
</dbReference>
<dbReference type="SMART" id="SM00088">
    <property type="entry name" value="PINT"/>
    <property type="match status" value="1"/>
</dbReference>
<feature type="domain" description="PCI" evidence="8">
    <location>
        <begin position="191"/>
        <end position="363"/>
    </location>
</feature>
<keyword evidence="6" id="KW-0736">Signalosome</keyword>
<keyword evidence="5" id="KW-0963">Cytoplasm</keyword>
<evidence type="ECO:0000256" key="7">
    <source>
        <dbReference type="ARBA" id="ARBA00023242"/>
    </source>
</evidence>
<dbReference type="PANTHER" id="PTHR10855">
    <property type="entry name" value="26S PROTEASOME NON-ATPASE REGULATORY SUBUNIT 12/COP9 SIGNALOSOME COMPLEX SUBUNIT 4"/>
    <property type="match status" value="1"/>
</dbReference>
<dbReference type="SUPFAM" id="SSF46785">
    <property type="entry name" value="Winged helix' DNA-binding domain"/>
    <property type="match status" value="1"/>
</dbReference>
<dbReference type="GO" id="GO:0008180">
    <property type="term" value="C:COP9 signalosome"/>
    <property type="evidence" value="ECO:0007669"/>
    <property type="project" value="UniProtKB-KW"/>
</dbReference>
<evidence type="ECO:0000313" key="9">
    <source>
        <dbReference type="EMBL" id="CAD8910230.1"/>
    </source>
</evidence>
<gene>
    <name evidence="9" type="ORF">BSP0115_LOCUS3434</name>
</gene>
<comment type="similarity">
    <text evidence="3">Belongs to the CSN4 family.</text>
</comment>
<evidence type="ECO:0000259" key="8">
    <source>
        <dbReference type="PROSITE" id="PS50250"/>
    </source>
</evidence>
<accession>A0A7S1C7T8</accession>
<sequence>MADFSAVDAISDQAERADAFQAVVADCVGKNDVDRLTALFQHLLSEGEGATRRVLESMPQALAALAPAPLRAFCEAALEALEPRRSSYIKLDVHLRELLSEVLQNEGEFEAAARVLSVAATSANAGSASFSDQEKTELCVKVAELFLVEEMSAQAETYVNRASTFVFNATEPMTILRHKVCKARVLDAKREFYKAACIFYQLSQTQNDDIDHDSIAEMLSNACTCVILAGAGERGRHRLMGSIYRDPRAVELDHFEVLENMYRERLLRWEEGGALVRFEAALAEHQKADVGGGLTVLQRAVNEHNMLAASRVYSNVAFAELGTLLGVDAASAEDTASKMIKEGRLEATIDQVAGVLAFAAGAEALSAWDEHIKHLCLEVNAVAEAAAKKYPAVAPA</sequence>
<evidence type="ECO:0000256" key="6">
    <source>
        <dbReference type="ARBA" id="ARBA00022790"/>
    </source>
</evidence>
<comment type="subcellular location">
    <subcellularLocation>
        <location evidence="2">Cytoplasm</location>
    </subcellularLocation>
    <subcellularLocation>
        <location evidence="1">Nucleus</location>
    </subcellularLocation>
</comment>
<reference evidence="9" key="1">
    <citation type="submission" date="2021-01" db="EMBL/GenBank/DDBJ databases">
        <authorList>
            <person name="Corre E."/>
            <person name="Pelletier E."/>
            <person name="Niang G."/>
            <person name="Scheremetjew M."/>
            <person name="Finn R."/>
            <person name="Kale V."/>
            <person name="Holt S."/>
            <person name="Cochrane G."/>
            <person name="Meng A."/>
            <person name="Brown T."/>
            <person name="Cohen L."/>
        </authorList>
    </citation>
    <scope>NUCLEOTIDE SEQUENCE</scope>
    <source>
        <strain evidence="9">Ms1</strain>
    </source>
</reference>
<proteinExistence type="inferred from homology"/>
<keyword evidence="7" id="KW-0539">Nucleus</keyword>
<dbReference type="PANTHER" id="PTHR10855:SF2">
    <property type="entry name" value="COP9 SIGNALOSOME COMPLEX SUBUNIT 4"/>
    <property type="match status" value="1"/>
</dbReference>
<dbReference type="AlphaFoldDB" id="A0A7S1C7T8"/>
<dbReference type="InterPro" id="IPR000717">
    <property type="entry name" value="PCI_dom"/>
</dbReference>
<evidence type="ECO:0000256" key="4">
    <source>
        <dbReference type="ARBA" id="ARBA00014881"/>
    </source>
</evidence>
<dbReference type="Gene3D" id="1.10.10.10">
    <property type="entry name" value="Winged helix-like DNA-binding domain superfamily/Winged helix DNA-binding domain"/>
    <property type="match status" value="1"/>
</dbReference>
<dbReference type="InterPro" id="IPR036388">
    <property type="entry name" value="WH-like_DNA-bd_sf"/>
</dbReference>
<dbReference type="Pfam" id="PF22241">
    <property type="entry name" value="PSMD12-CSN4_N"/>
    <property type="match status" value="1"/>
</dbReference>
<dbReference type="InterPro" id="IPR054559">
    <property type="entry name" value="PSMD12-CSN4-like_N"/>
</dbReference>
<dbReference type="GO" id="GO:0005829">
    <property type="term" value="C:cytosol"/>
    <property type="evidence" value="ECO:0007669"/>
    <property type="project" value="TreeGrafter"/>
</dbReference>
<dbReference type="Pfam" id="PF01399">
    <property type="entry name" value="PCI"/>
    <property type="match status" value="1"/>
</dbReference>
<dbReference type="PROSITE" id="PS50250">
    <property type="entry name" value="PCI"/>
    <property type="match status" value="1"/>
</dbReference>
<organism evidence="9">
    <name type="scientific">Bicosoecida sp. CB-2014</name>
    <dbReference type="NCBI Taxonomy" id="1486930"/>
    <lineage>
        <taxon>Eukaryota</taxon>
        <taxon>Sar</taxon>
        <taxon>Stramenopiles</taxon>
        <taxon>Bigyra</taxon>
        <taxon>Opalozoa</taxon>
        <taxon>Bicosoecida</taxon>
    </lineage>
</organism>